<dbReference type="AlphaFoldDB" id="A0A9P4PRI7"/>
<protein>
    <submittedName>
        <fullName evidence="1">Uncharacterized protein</fullName>
    </submittedName>
</protein>
<evidence type="ECO:0000313" key="2">
    <source>
        <dbReference type="Proteomes" id="UP000799764"/>
    </source>
</evidence>
<keyword evidence="2" id="KW-1185">Reference proteome</keyword>
<reference evidence="1" key="1">
    <citation type="journal article" date="2020" name="Stud. Mycol.">
        <title>101 Dothideomycetes genomes: a test case for predicting lifestyles and emergence of pathogens.</title>
        <authorList>
            <person name="Haridas S."/>
            <person name="Albert R."/>
            <person name="Binder M."/>
            <person name="Bloem J."/>
            <person name="Labutti K."/>
            <person name="Salamov A."/>
            <person name="Andreopoulos B."/>
            <person name="Baker S."/>
            <person name="Barry K."/>
            <person name="Bills G."/>
            <person name="Bluhm B."/>
            <person name="Cannon C."/>
            <person name="Castanera R."/>
            <person name="Culley D."/>
            <person name="Daum C."/>
            <person name="Ezra D."/>
            <person name="Gonzalez J."/>
            <person name="Henrissat B."/>
            <person name="Kuo A."/>
            <person name="Liang C."/>
            <person name="Lipzen A."/>
            <person name="Lutzoni F."/>
            <person name="Magnuson J."/>
            <person name="Mondo S."/>
            <person name="Nolan M."/>
            <person name="Ohm R."/>
            <person name="Pangilinan J."/>
            <person name="Park H.-J."/>
            <person name="Ramirez L."/>
            <person name="Alfaro M."/>
            <person name="Sun H."/>
            <person name="Tritt A."/>
            <person name="Yoshinaga Y."/>
            <person name="Zwiers L.-H."/>
            <person name="Turgeon B."/>
            <person name="Goodwin S."/>
            <person name="Spatafora J."/>
            <person name="Crous P."/>
            <person name="Grigoriev I."/>
        </authorList>
    </citation>
    <scope>NUCLEOTIDE SEQUENCE</scope>
    <source>
        <strain evidence="1">CBS 690.94</strain>
    </source>
</reference>
<proteinExistence type="predicted"/>
<organism evidence="1 2">
    <name type="scientific">Karstenula rhodostoma CBS 690.94</name>
    <dbReference type="NCBI Taxonomy" id="1392251"/>
    <lineage>
        <taxon>Eukaryota</taxon>
        <taxon>Fungi</taxon>
        <taxon>Dikarya</taxon>
        <taxon>Ascomycota</taxon>
        <taxon>Pezizomycotina</taxon>
        <taxon>Dothideomycetes</taxon>
        <taxon>Pleosporomycetidae</taxon>
        <taxon>Pleosporales</taxon>
        <taxon>Massarineae</taxon>
        <taxon>Didymosphaeriaceae</taxon>
        <taxon>Karstenula</taxon>
    </lineage>
</organism>
<comment type="caution">
    <text evidence="1">The sequence shown here is derived from an EMBL/GenBank/DDBJ whole genome shotgun (WGS) entry which is preliminary data.</text>
</comment>
<accession>A0A9P4PRI7</accession>
<dbReference type="EMBL" id="MU001496">
    <property type="protein sequence ID" value="KAF2447566.1"/>
    <property type="molecule type" value="Genomic_DNA"/>
</dbReference>
<dbReference type="Proteomes" id="UP000799764">
    <property type="component" value="Unassembled WGS sequence"/>
</dbReference>
<evidence type="ECO:0000313" key="1">
    <source>
        <dbReference type="EMBL" id="KAF2447566.1"/>
    </source>
</evidence>
<gene>
    <name evidence="1" type="ORF">P171DRAFT_227495</name>
</gene>
<name>A0A9P4PRI7_9PLEO</name>
<sequence>MISRQSRVGVFSLVSFAFTLVVFCTLYEEPIHRGSFSRASGAMFFVAFGSADFCFCGAGTRHTFTRLDATFDCIGGSGLVNRNLFSVQTCPSLHLHLVTTRRIPHLRTDGTWTNSGPYHRVPRPRSFRRRGTEGFRSFRGAHSLSHSPAVARAGTLQWRCGCFGKLAWLGGKTLWD</sequence>